<evidence type="ECO:0000313" key="1">
    <source>
        <dbReference type="EMBL" id="SVE29244.1"/>
    </source>
</evidence>
<gene>
    <name evidence="1" type="ORF">METZ01_LOCUS482098</name>
</gene>
<dbReference type="SUPFAM" id="SSF53649">
    <property type="entry name" value="Alkaline phosphatase-like"/>
    <property type="match status" value="1"/>
</dbReference>
<reference evidence="1" key="1">
    <citation type="submission" date="2018-05" db="EMBL/GenBank/DDBJ databases">
        <authorList>
            <person name="Lanie J.A."/>
            <person name="Ng W.-L."/>
            <person name="Kazmierczak K.M."/>
            <person name="Andrzejewski T.M."/>
            <person name="Davidsen T.M."/>
            <person name="Wayne K.J."/>
            <person name="Tettelin H."/>
            <person name="Glass J.I."/>
            <person name="Rusch D."/>
            <person name="Podicherti R."/>
            <person name="Tsui H.-C.T."/>
            <person name="Winkler M.E."/>
        </authorList>
    </citation>
    <scope>NUCLEOTIDE SEQUENCE</scope>
</reference>
<accession>A0A383CAP7</accession>
<dbReference type="EMBL" id="UINC01207240">
    <property type="protein sequence ID" value="SVE29244.1"/>
    <property type="molecule type" value="Genomic_DNA"/>
</dbReference>
<dbReference type="InterPro" id="IPR017850">
    <property type="entry name" value="Alkaline_phosphatase_core_sf"/>
</dbReference>
<name>A0A383CAP7_9ZZZZ</name>
<protein>
    <submittedName>
        <fullName evidence="1">Uncharacterized protein</fullName>
    </submittedName>
</protein>
<feature type="non-terminal residue" evidence="1">
    <location>
        <position position="30"/>
    </location>
</feature>
<organism evidence="1">
    <name type="scientific">marine metagenome</name>
    <dbReference type="NCBI Taxonomy" id="408172"/>
    <lineage>
        <taxon>unclassified sequences</taxon>
        <taxon>metagenomes</taxon>
        <taxon>ecological metagenomes</taxon>
    </lineage>
</organism>
<dbReference type="Gene3D" id="3.40.720.10">
    <property type="entry name" value="Alkaline Phosphatase, subunit A"/>
    <property type="match status" value="1"/>
</dbReference>
<sequence length="30" mass="3387">MSDEHNRKMLGCYDHAQVRTPNLDRLAASG</sequence>
<proteinExistence type="predicted"/>
<dbReference type="AlphaFoldDB" id="A0A383CAP7"/>